<comment type="caution">
    <text evidence="1">The sequence shown here is derived from an EMBL/GenBank/DDBJ whole genome shotgun (WGS) entry which is preliminary data.</text>
</comment>
<gene>
    <name evidence="1" type="ORF">QQS21_012748</name>
</gene>
<proteinExistence type="predicted"/>
<evidence type="ECO:0000313" key="1">
    <source>
        <dbReference type="EMBL" id="KAK2589574.1"/>
    </source>
</evidence>
<evidence type="ECO:0000313" key="2">
    <source>
        <dbReference type="Proteomes" id="UP001251528"/>
    </source>
</evidence>
<dbReference type="EMBL" id="JASWJB010000618">
    <property type="protein sequence ID" value="KAK2589574.1"/>
    <property type="molecule type" value="Genomic_DNA"/>
</dbReference>
<dbReference type="Proteomes" id="UP001251528">
    <property type="component" value="Unassembled WGS sequence"/>
</dbReference>
<organism evidence="1 2">
    <name type="scientific">Conoideocrella luteorostrata</name>
    <dbReference type="NCBI Taxonomy" id="1105319"/>
    <lineage>
        <taxon>Eukaryota</taxon>
        <taxon>Fungi</taxon>
        <taxon>Dikarya</taxon>
        <taxon>Ascomycota</taxon>
        <taxon>Pezizomycotina</taxon>
        <taxon>Sordariomycetes</taxon>
        <taxon>Hypocreomycetidae</taxon>
        <taxon>Hypocreales</taxon>
        <taxon>Clavicipitaceae</taxon>
        <taxon>Conoideocrella</taxon>
    </lineage>
</organism>
<dbReference type="AlphaFoldDB" id="A0AAJ0FS69"/>
<protein>
    <submittedName>
        <fullName evidence="1">Uncharacterized protein</fullName>
    </submittedName>
</protein>
<name>A0AAJ0FS69_9HYPO</name>
<feature type="non-terminal residue" evidence="1">
    <location>
        <position position="1"/>
    </location>
</feature>
<reference evidence="1" key="1">
    <citation type="submission" date="2023-06" db="EMBL/GenBank/DDBJ databases">
        <title>Conoideocrella luteorostrata (Hypocreales: Clavicipitaceae), a potential biocontrol fungus for elongate hemlock scale in United States Christmas tree production areas.</title>
        <authorList>
            <person name="Barrett H."/>
            <person name="Lovett B."/>
            <person name="Macias A.M."/>
            <person name="Stajich J.E."/>
            <person name="Kasson M.T."/>
        </authorList>
    </citation>
    <scope>NUCLEOTIDE SEQUENCE</scope>
    <source>
        <strain evidence="1">ARSEF 14590</strain>
    </source>
</reference>
<keyword evidence="2" id="KW-1185">Reference proteome</keyword>
<accession>A0AAJ0FS69</accession>
<sequence length="140" mass="15721">FESFDEKLSPAKCAFWIQETSNFVPQDCAEYQNEVDSMCEAIVAEKIAKKDTESTASPDNSSKAKCRAGLENSINQFESFGEKLSPEKCAFWTQETSNFVPNYCAKYQNEVQSMCEAVVDKKIAKKNKESTSGQQENTLN</sequence>